<dbReference type="RefSeq" id="WP_141423304.1">
    <property type="nucleotide sequence ID" value="NZ_JASPFB010000019.1"/>
</dbReference>
<accession>A0A508AD85</accession>
<reference evidence="1 2" key="1">
    <citation type="submission" date="2019-06" db="EMBL/GenBank/DDBJ databases">
        <title>Draft genome sequence of Actinomyces johnsonii CCUG 34287T.</title>
        <authorList>
            <person name="Salva-Serra F."/>
            <person name="Cardew S."/>
            <person name="Moore E."/>
        </authorList>
    </citation>
    <scope>NUCLEOTIDE SEQUENCE [LARGE SCALE GENOMIC DNA]</scope>
    <source>
        <strain evidence="1 2">CCUG 34287</strain>
    </source>
</reference>
<dbReference type="AlphaFoldDB" id="A0A508AD85"/>
<organism evidence="1 2">
    <name type="scientific">Actinomyces johnsonii</name>
    <dbReference type="NCBI Taxonomy" id="544581"/>
    <lineage>
        <taxon>Bacteria</taxon>
        <taxon>Bacillati</taxon>
        <taxon>Actinomycetota</taxon>
        <taxon>Actinomycetes</taxon>
        <taxon>Actinomycetales</taxon>
        <taxon>Actinomycetaceae</taxon>
        <taxon>Actinomyces</taxon>
    </lineage>
</organism>
<dbReference type="PANTHER" id="PTHR38479:SF2">
    <property type="entry name" value="WINGED HELIX DNA-BINDING DOMAIN-CONTAINING PROTEIN"/>
    <property type="match status" value="1"/>
</dbReference>
<evidence type="ECO:0000313" key="1">
    <source>
        <dbReference type="EMBL" id="TQD45025.1"/>
    </source>
</evidence>
<gene>
    <name evidence="1" type="ORF">FK256_00545</name>
</gene>
<comment type="caution">
    <text evidence="1">The sequence shown here is derived from an EMBL/GenBank/DDBJ whole genome shotgun (WGS) entry which is preliminary data.</text>
</comment>
<proteinExistence type="predicted"/>
<dbReference type="InterPro" id="IPR009351">
    <property type="entry name" value="AlkZ-like"/>
</dbReference>
<dbReference type="PANTHER" id="PTHR38479">
    <property type="entry name" value="LMO0824 PROTEIN"/>
    <property type="match status" value="1"/>
</dbReference>
<dbReference type="EMBL" id="VICB01000001">
    <property type="protein sequence ID" value="TQD45025.1"/>
    <property type="molecule type" value="Genomic_DNA"/>
</dbReference>
<dbReference type="Pfam" id="PF06224">
    <property type="entry name" value="AlkZ-like"/>
    <property type="match status" value="1"/>
</dbReference>
<sequence>MPAAARDSSAPLPREVSLARIISQGLIPATAASDVVQAVAGRLAIQGQQVSAVPHALLVRAPAATPADVEAAFARGDLVRSWPMRGTVHITTAADHHWLRAALMHRTDAWVRRSEADYGVDTALCERAAEVALGLIDDQGPLTRSVLLAAWQEAGLMEAFRGEDVSVYRRRHLLVRLQREGILVQGPRVGNEHLVMDARPLPDADSGPAGADVAHSGAGHRAACAHIAYRYAVGHGPVSAEDLARWTTLPKTQATRALEDAVELGKEQTAASADDAGDPAGTRLPLARAVVEGGANGGLRVLGPGESAPKAGLLYMRADLPDLLSAHRTAAQATHFLGSFDELHVGYKDRSCLTDDDGERLICPASNGMFRPILVDRGQIVAVRPVGEGLLWKGGAAPSARVERDVNRAVTRMEYRLAQ</sequence>
<evidence type="ECO:0000313" key="2">
    <source>
        <dbReference type="Proteomes" id="UP000319010"/>
    </source>
</evidence>
<dbReference type="GO" id="GO:0003677">
    <property type="term" value="F:DNA binding"/>
    <property type="evidence" value="ECO:0007669"/>
    <property type="project" value="UniProtKB-KW"/>
</dbReference>
<dbReference type="Proteomes" id="UP000319010">
    <property type="component" value="Unassembled WGS sequence"/>
</dbReference>
<protein>
    <submittedName>
        <fullName evidence="1">Winged helix DNA-binding domain-containing protein</fullName>
    </submittedName>
</protein>
<name>A0A508AD85_9ACTO</name>
<keyword evidence="1" id="KW-0238">DNA-binding</keyword>